<dbReference type="PROSITE" id="PS51740">
    <property type="entry name" value="SPOVT_ABRB"/>
    <property type="match status" value="1"/>
</dbReference>
<comment type="caution">
    <text evidence="2">The sequence shown here is derived from an EMBL/GenBank/DDBJ whole genome shotgun (WGS) entry which is preliminary data.</text>
</comment>
<reference evidence="2" key="1">
    <citation type="journal article" date="2014" name="Front. Microbiol.">
        <title>High frequency of phylogenetically diverse reductive dehalogenase-homologous genes in deep subseafloor sedimentary metagenomes.</title>
        <authorList>
            <person name="Kawai M."/>
            <person name="Futagami T."/>
            <person name="Toyoda A."/>
            <person name="Takaki Y."/>
            <person name="Nishi S."/>
            <person name="Hori S."/>
            <person name="Arai W."/>
            <person name="Tsubouchi T."/>
            <person name="Morono Y."/>
            <person name="Uchiyama I."/>
            <person name="Ito T."/>
            <person name="Fujiyama A."/>
            <person name="Inagaki F."/>
            <person name="Takami H."/>
        </authorList>
    </citation>
    <scope>NUCLEOTIDE SEQUENCE</scope>
    <source>
        <strain evidence="2">Expedition CK06-06</strain>
    </source>
</reference>
<organism evidence="2">
    <name type="scientific">marine sediment metagenome</name>
    <dbReference type="NCBI Taxonomy" id="412755"/>
    <lineage>
        <taxon>unclassified sequences</taxon>
        <taxon>metagenomes</taxon>
        <taxon>ecological metagenomes</taxon>
    </lineage>
</organism>
<proteinExistence type="predicted"/>
<dbReference type="InterPro" id="IPR007159">
    <property type="entry name" value="SpoVT-AbrB_dom"/>
</dbReference>
<dbReference type="GO" id="GO:0003677">
    <property type="term" value="F:DNA binding"/>
    <property type="evidence" value="ECO:0007669"/>
    <property type="project" value="InterPro"/>
</dbReference>
<dbReference type="Pfam" id="PF04014">
    <property type="entry name" value="MazE_antitoxin"/>
    <property type="match status" value="1"/>
</dbReference>
<dbReference type="SUPFAM" id="SSF89447">
    <property type="entry name" value="AbrB/MazE/MraZ-like"/>
    <property type="match status" value="1"/>
</dbReference>
<name>X1KB91_9ZZZZ</name>
<dbReference type="EMBL" id="BARV01000992">
    <property type="protein sequence ID" value="GAH90905.1"/>
    <property type="molecule type" value="Genomic_DNA"/>
</dbReference>
<evidence type="ECO:0000259" key="1">
    <source>
        <dbReference type="PROSITE" id="PS51740"/>
    </source>
</evidence>
<dbReference type="AlphaFoldDB" id="X1KB91"/>
<feature type="domain" description="SpoVT-AbrB" evidence="1">
    <location>
        <begin position="1"/>
        <end position="46"/>
    </location>
</feature>
<accession>X1KB91</accession>
<dbReference type="InterPro" id="IPR037914">
    <property type="entry name" value="SpoVT-AbrB_sf"/>
</dbReference>
<dbReference type="SMART" id="SM00966">
    <property type="entry name" value="SpoVT_AbrB"/>
    <property type="match status" value="1"/>
</dbReference>
<dbReference type="NCBIfam" id="TIGR01439">
    <property type="entry name" value="lp_hng_hel_AbrB"/>
    <property type="match status" value="1"/>
</dbReference>
<dbReference type="Gene3D" id="2.10.260.10">
    <property type="match status" value="1"/>
</dbReference>
<sequence length="90" mass="10621">MSLTKINPRGQITIPAKFRDILNCKPGDYVEVVMEGKILKIILKELVDKEQMWFWTKEHQREEQKAELELRQGKGKKVKNVNELIDELNE</sequence>
<protein>
    <recommendedName>
        <fullName evidence="1">SpoVT-AbrB domain-containing protein</fullName>
    </recommendedName>
</protein>
<evidence type="ECO:0000313" key="2">
    <source>
        <dbReference type="EMBL" id="GAH90905.1"/>
    </source>
</evidence>
<gene>
    <name evidence="2" type="ORF">S06H3_03141</name>
</gene>